<dbReference type="Proteomes" id="UP001148838">
    <property type="component" value="Unassembled WGS sequence"/>
</dbReference>
<keyword evidence="3" id="KW-1185">Reference proteome</keyword>
<evidence type="ECO:0008006" key="4">
    <source>
        <dbReference type="Google" id="ProtNLM"/>
    </source>
</evidence>
<evidence type="ECO:0000256" key="1">
    <source>
        <dbReference type="SAM" id="Coils"/>
    </source>
</evidence>
<proteinExistence type="predicted"/>
<comment type="caution">
    <text evidence="2">The sequence shown here is derived from an EMBL/GenBank/DDBJ whole genome shotgun (WGS) entry which is preliminary data.</text>
</comment>
<name>A0ABQ8RZ68_PERAM</name>
<reference evidence="2 3" key="1">
    <citation type="journal article" date="2022" name="Allergy">
        <title>Genome assembly and annotation of Periplaneta americana reveal a comprehensive cockroach allergen profile.</title>
        <authorList>
            <person name="Wang L."/>
            <person name="Xiong Q."/>
            <person name="Saelim N."/>
            <person name="Wang L."/>
            <person name="Nong W."/>
            <person name="Wan A.T."/>
            <person name="Shi M."/>
            <person name="Liu X."/>
            <person name="Cao Q."/>
            <person name="Hui J.H.L."/>
            <person name="Sookrung N."/>
            <person name="Leung T.F."/>
            <person name="Tungtrongchitr A."/>
            <person name="Tsui S.K.W."/>
        </authorList>
    </citation>
    <scope>NUCLEOTIDE SEQUENCE [LARGE SCALE GENOMIC DNA]</scope>
    <source>
        <strain evidence="2">PWHHKU_190912</strain>
    </source>
</reference>
<organism evidence="2 3">
    <name type="scientific">Periplaneta americana</name>
    <name type="common">American cockroach</name>
    <name type="synonym">Blatta americana</name>
    <dbReference type="NCBI Taxonomy" id="6978"/>
    <lineage>
        <taxon>Eukaryota</taxon>
        <taxon>Metazoa</taxon>
        <taxon>Ecdysozoa</taxon>
        <taxon>Arthropoda</taxon>
        <taxon>Hexapoda</taxon>
        <taxon>Insecta</taxon>
        <taxon>Pterygota</taxon>
        <taxon>Neoptera</taxon>
        <taxon>Polyneoptera</taxon>
        <taxon>Dictyoptera</taxon>
        <taxon>Blattodea</taxon>
        <taxon>Blattoidea</taxon>
        <taxon>Blattidae</taxon>
        <taxon>Blattinae</taxon>
        <taxon>Periplaneta</taxon>
    </lineage>
</organism>
<accession>A0ABQ8RZ68</accession>
<dbReference type="PANTHER" id="PTHR11505">
    <property type="entry name" value="L1 TRANSPOSABLE ELEMENT-RELATED"/>
    <property type="match status" value="1"/>
</dbReference>
<sequence>MPLKPKKAARAVALVEDGSILRYVAQVLHTTPSTVSSTLQRYRKLLSYSRRPGYGKKSLTSCMRRLHDAGLISRRPVPLSELTRQHHETRLQFAKEDQEWAEEQWRTVLFSDETQFCLRSPDGREKVLKRTGERYSPCKFSSRTAFHSRSVMVWAGISFTLRMDLVFVKALKDPGMLQVLTQAIRTAIVEDLKQTIAENSAVIESLKTALEEKDRHIRQLQMKVDDLEQYQRRQCLRIFGVSESESENTDTIAIDVASKIGVQLTESDIDRSHRVGRRNSDRPRPIIVKFVSYRKRAEVFRNKKLLKGSLVTVREDLTKAWHNLLKECITKYSLKNVWTQDGDIIVKVGEHKHRIKCPEDMI</sequence>
<dbReference type="Gene3D" id="3.30.420.10">
    <property type="entry name" value="Ribonuclease H-like superfamily/Ribonuclease H"/>
    <property type="match status" value="1"/>
</dbReference>
<feature type="coiled-coil region" evidence="1">
    <location>
        <begin position="203"/>
        <end position="233"/>
    </location>
</feature>
<keyword evidence="1" id="KW-0175">Coiled coil</keyword>
<gene>
    <name evidence="2" type="ORF">ANN_26833</name>
</gene>
<dbReference type="Gene3D" id="3.30.70.1820">
    <property type="entry name" value="L1 transposable element, RRM domain"/>
    <property type="match status" value="1"/>
</dbReference>
<evidence type="ECO:0000313" key="2">
    <source>
        <dbReference type="EMBL" id="KAJ4427034.1"/>
    </source>
</evidence>
<dbReference type="InterPro" id="IPR004244">
    <property type="entry name" value="Transposase_22"/>
</dbReference>
<dbReference type="EMBL" id="JAJSOF020000039">
    <property type="protein sequence ID" value="KAJ4427034.1"/>
    <property type="molecule type" value="Genomic_DNA"/>
</dbReference>
<dbReference type="InterPro" id="IPR036397">
    <property type="entry name" value="RNaseH_sf"/>
</dbReference>
<protein>
    <recommendedName>
        <fullName evidence="4">Transposase</fullName>
    </recommendedName>
</protein>
<evidence type="ECO:0000313" key="3">
    <source>
        <dbReference type="Proteomes" id="UP001148838"/>
    </source>
</evidence>